<dbReference type="OrthoDB" id="653598at2"/>
<dbReference type="InterPro" id="IPR011990">
    <property type="entry name" value="TPR-like_helical_dom_sf"/>
</dbReference>
<keyword evidence="4" id="KW-0472">Membrane</keyword>
<evidence type="ECO:0000256" key="1">
    <source>
        <dbReference type="ARBA" id="ARBA00004442"/>
    </source>
</evidence>
<keyword evidence="9" id="KW-1185">Reference proteome</keyword>
<comment type="similarity">
    <text evidence="2">Belongs to the SusD family.</text>
</comment>
<dbReference type="InterPro" id="IPR012944">
    <property type="entry name" value="SusD_RagB_dom"/>
</dbReference>
<dbReference type="PROSITE" id="PS51257">
    <property type="entry name" value="PROKAR_LIPOPROTEIN"/>
    <property type="match status" value="1"/>
</dbReference>
<dbReference type="Gene3D" id="1.25.40.390">
    <property type="match status" value="1"/>
</dbReference>
<evidence type="ECO:0000256" key="5">
    <source>
        <dbReference type="ARBA" id="ARBA00023237"/>
    </source>
</evidence>
<dbReference type="EMBL" id="RBWS01000011">
    <property type="protein sequence ID" value="RKO70600.1"/>
    <property type="molecule type" value="Genomic_DNA"/>
</dbReference>
<comment type="caution">
    <text evidence="8">The sequence shown here is derived from an EMBL/GenBank/DDBJ whole genome shotgun (WGS) entry which is preliminary data.</text>
</comment>
<dbReference type="RefSeq" id="WP_121125122.1">
    <property type="nucleotide sequence ID" value="NZ_RBWS01000011.1"/>
</dbReference>
<dbReference type="InterPro" id="IPR033985">
    <property type="entry name" value="SusD-like_N"/>
</dbReference>
<evidence type="ECO:0000256" key="2">
    <source>
        <dbReference type="ARBA" id="ARBA00006275"/>
    </source>
</evidence>
<gene>
    <name evidence="8" type="ORF">D7322_15085</name>
</gene>
<keyword evidence="5" id="KW-0998">Cell outer membrane</keyword>
<feature type="domain" description="SusD-like N-terminal" evidence="7">
    <location>
        <begin position="21"/>
        <end position="226"/>
    </location>
</feature>
<evidence type="ECO:0000256" key="3">
    <source>
        <dbReference type="ARBA" id="ARBA00022729"/>
    </source>
</evidence>
<feature type="domain" description="RagB/SusD" evidence="6">
    <location>
        <begin position="343"/>
        <end position="451"/>
    </location>
</feature>
<dbReference type="Pfam" id="PF14322">
    <property type="entry name" value="SusD-like_3"/>
    <property type="match status" value="1"/>
</dbReference>
<organism evidence="8 9">
    <name type="scientific">Sphingobacterium puteale</name>
    <dbReference type="NCBI Taxonomy" id="2420510"/>
    <lineage>
        <taxon>Bacteria</taxon>
        <taxon>Pseudomonadati</taxon>
        <taxon>Bacteroidota</taxon>
        <taxon>Sphingobacteriia</taxon>
        <taxon>Sphingobacteriales</taxon>
        <taxon>Sphingobacteriaceae</taxon>
        <taxon>Sphingobacterium</taxon>
    </lineage>
</organism>
<name>A0A420VW45_9SPHI</name>
<dbReference type="GO" id="GO:0009279">
    <property type="term" value="C:cell outer membrane"/>
    <property type="evidence" value="ECO:0007669"/>
    <property type="project" value="UniProtKB-SubCell"/>
</dbReference>
<evidence type="ECO:0000259" key="6">
    <source>
        <dbReference type="Pfam" id="PF07980"/>
    </source>
</evidence>
<proteinExistence type="inferred from homology"/>
<sequence>MKKRFIYLLFSLIMFSSCRKDFLDMKPSSSIVQPATLEDMEGLLENYGVMNTISPALGQLSSDEYFIVDQKAWESTLTQTERRAYVWEKDIYNGDINIMDWNKPYAAIFYANNIITQMSKLSSVKDTRRYNNLLGWAYFARSYAYYELSRNFCKYYDVNTANGDLGLPLKLSPNVDEVVQRSTLEETYTLILTDLEKATQLLDANDYIAKRNHASKASCYALAARIMHAMGNYSQALLYVDSTLSIHNNLVDYNTVSLSSQTPFTYVMDEVIYFSTQVNNYAGTTGYLNRTAIGVDNQLIGMYEPDDLRKEVYFMKNNLGNYNIKRGYLGGGSYPFTGLATDEMYLIKAECLVRSGKDESAIEVMNDLLVKRYSIGKYKAIESTDNKLLLALILDERRKELVWRGLRWTDIKRLNKEGGGIELKRQLGDKNYTLSANSSRYVFPIPDDEIAFSHIIQNER</sequence>
<evidence type="ECO:0000313" key="8">
    <source>
        <dbReference type="EMBL" id="RKO70600.1"/>
    </source>
</evidence>
<comment type="subcellular location">
    <subcellularLocation>
        <location evidence="1">Cell outer membrane</location>
    </subcellularLocation>
</comment>
<dbReference type="SUPFAM" id="SSF48452">
    <property type="entry name" value="TPR-like"/>
    <property type="match status" value="1"/>
</dbReference>
<protein>
    <submittedName>
        <fullName evidence="8">RagB/SusD family nutrient uptake outer membrane protein</fullName>
    </submittedName>
</protein>
<dbReference type="Proteomes" id="UP000282423">
    <property type="component" value="Unassembled WGS sequence"/>
</dbReference>
<evidence type="ECO:0000256" key="4">
    <source>
        <dbReference type="ARBA" id="ARBA00023136"/>
    </source>
</evidence>
<reference evidence="8 9" key="1">
    <citation type="submission" date="2018-10" db="EMBL/GenBank/DDBJ databases">
        <title>Sphingobacterium sp. M05W1-28.</title>
        <authorList>
            <person name="Cai H."/>
        </authorList>
    </citation>
    <scope>NUCLEOTIDE SEQUENCE [LARGE SCALE GENOMIC DNA]</scope>
    <source>
        <strain evidence="8 9">M05W1-28</strain>
    </source>
</reference>
<evidence type="ECO:0000313" key="9">
    <source>
        <dbReference type="Proteomes" id="UP000282423"/>
    </source>
</evidence>
<accession>A0A420VW45</accession>
<evidence type="ECO:0000259" key="7">
    <source>
        <dbReference type="Pfam" id="PF14322"/>
    </source>
</evidence>
<keyword evidence="3" id="KW-0732">Signal</keyword>
<dbReference type="Pfam" id="PF07980">
    <property type="entry name" value="SusD_RagB"/>
    <property type="match status" value="1"/>
</dbReference>
<dbReference type="AlphaFoldDB" id="A0A420VW45"/>